<evidence type="ECO:0000313" key="2">
    <source>
        <dbReference type="EMBL" id="MTV36286.1"/>
    </source>
</evidence>
<dbReference type="EMBL" id="WNKY01000001">
    <property type="protein sequence ID" value="MTV36286.1"/>
    <property type="molecule type" value="Genomic_DNA"/>
</dbReference>
<protein>
    <submittedName>
        <fullName evidence="2">Uncharacterized protein</fullName>
    </submittedName>
</protein>
<keyword evidence="3" id="KW-1185">Reference proteome</keyword>
<keyword evidence="1" id="KW-0472">Membrane</keyword>
<accession>A0A6L6PB37</accession>
<keyword evidence="1" id="KW-1133">Transmembrane helix</keyword>
<comment type="caution">
    <text evidence="2">The sequence shown here is derived from an EMBL/GenBank/DDBJ whole genome shotgun (WGS) entry which is preliminary data.</text>
</comment>
<organism evidence="2 3">
    <name type="scientific">Duganella radicis</name>
    <dbReference type="NCBI Taxonomy" id="551988"/>
    <lineage>
        <taxon>Bacteria</taxon>
        <taxon>Pseudomonadati</taxon>
        <taxon>Pseudomonadota</taxon>
        <taxon>Betaproteobacteria</taxon>
        <taxon>Burkholderiales</taxon>
        <taxon>Oxalobacteraceae</taxon>
        <taxon>Telluria group</taxon>
        <taxon>Duganella</taxon>
    </lineage>
</organism>
<gene>
    <name evidence="2" type="ORF">GM676_01655</name>
</gene>
<evidence type="ECO:0000256" key="1">
    <source>
        <dbReference type="SAM" id="Phobius"/>
    </source>
</evidence>
<reference evidence="2 3" key="1">
    <citation type="submission" date="2019-11" db="EMBL/GenBank/DDBJ databases">
        <title>Type strains purchased from KCTC, JCM and DSMZ.</title>
        <authorList>
            <person name="Lu H."/>
        </authorList>
    </citation>
    <scope>NUCLEOTIDE SEQUENCE [LARGE SCALE GENOMIC DNA]</scope>
    <source>
        <strain evidence="2 3">KCTC 22382</strain>
    </source>
</reference>
<proteinExistence type="predicted"/>
<keyword evidence="1" id="KW-0812">Transmembrane</keyword>
<dbReference type="Proteomes" id="UP000475582">
    <property type="component" value="Unassembled WGS sequence"/>
</dbReference>
<dbReference type="RefSeq" id="WP_155461630.1">
    <property type="nucleotide sequence ID" value="NZ_WNKY01000001.1"/>
</dbReference>
<evidence type="ECO:0000313" key="3">
    <source>
        <dbReference type="Proteomes" id="UP000475582"/>
    </source>
</evidence>
<sequence>MNVDWAQVILGVVGLIGSGVLAQGLGALRWAAGVELRLQKLEQQEVKNGKD</sequence>
<dbReference type="AlphaFoldDB" id="A0A6L6PB37"/>
<feature type="transmembrane region" description="Helical" evidence="1">
    <location>
        <begin position="6"/>
        <end position="31"/>
    </location>
</feature>
<name>A0A6L6PB37_9BURK</name>